<proteinExistence type="predicted"/>
<organism evidence="1 2">
    <name type="scientific">Gigaspora margarita</name>
    <dbReference type="NCBI Taxonomy" id="4874"/>
    <lineage>
        <taxon>Eukaryota</taxon>
        <taxon>Fungi</taxon>
        <taxon>Fungi incertae sedis</taxon>
        <taxon>Mucoromycota</taxon>
        <taxon>Glomeromycotina</taxon>
        <taxon>Glomeromycetes</taxon>
        <taxon>Diversisporales</taxon>
        <taxon>Gigasporaceae</taxon>
        <taxon>Gigaspora</taxon>
    </lineage>
</organism>
<protein>
    <submittedName>
        <fullName evidence="1">34090_t:CDS:1</fullName>
    </submittedName>
</protein>
<evidence type="ECO:0000313" key="2">
    <source>
        <dbReference type="Proteomes" id="UP000789901"/>
    </source>
</evidence>
<comment type="caution">
    <text evidence="1">The sequence shown here is derived from an EMBL/GenBank/DDBJ whole genome shotgun (WGS) entry which is preliminary data.</text>
</comment>
<reference evidence="1 2" key="1">
    <citation type="submission" date="2021-06" db="EMBL/GenBank/DDBJ databases">
        <authorList>
            <person name="Kallberg Y."/>
            <person name="Tangrot J."/>
            <person name="Rosling A."/>
        </authorList>
    </citation>
    <scope>NUCLEOTIDE SEQUENCE [LARGE SCALE GENOMIC DNA]</scope>
    <source>
        <strain evidence="1 2">120-4 pot B 10/14</strain>
    </source>
</reference>
<feature type="non-terminal residue" evidence="1">
    <location>
        <position position="1"/>
    </location>
</feature>
<dbReference type="Proteomes" id="UP000789901">
    <property type="component" value="Unassembled WGS sequence"/>
</dbReference>
<accession>A0ABN7XCH5</accession>
<dbReference type="EMBL" id="CAJVQB010110782">
    <property type="protein sequence ID" value="CAG8852282.1"/>
    <property type="molecule type" value="Genomic_DNA"/>
</dbReference>
<name>A0ABN7XCH5_GIGMA</name>
<feature type="non-terminal residue" evidence="1">
    <location>
        <position position="50"/>
    </location>
</feature>
<sequence>ILGNNLNFRKRFRNEYPEKYQYQQILNKENKDFLISKSAFSKAFKESIKL</sequence>
<keyword evidence="2" id="KW-1185">Reference proteome</keyword>
<gene>
    <name evidence="1" type="ORF">GMARGA_LOCUS41151</name>
</gene>
<evidence type="ECO:0000313" key="1">
    <source>
        <dbReference type="EMBL" id="CAG8852282.1"/>
    </source>
</evidence>